<keyword evidence="2" id="KW-1185">Reference proteome</keyword>
<name>U4L859_PYROM</name>
<evidence type="ECO:0000313" key="2">
    <source>
        <dbReference type="Proteomes" id="UP000018144"/>
    </source>
</evidence>
<dbReference type="Proteomes" id="UP000018144">
    <property type="component" value="Unassembled WGS sequence"/>
</dbReference>
<proteinExistence type="predicted"/>
<accession>U4L859</accession>
<sequence>MAARHGGEGYVRGTCWVPCEWAIYSRLSVLGYASGGGWPCSWSRVVGVAGLA</sequence>
<organism evidence="1 2">
    <name type="scientific">Pyronema omphalodes (strain CBS 100304)</name>
    <name type="common">Pyronema confluens</name>
    <dbReference type="NCBI Taxonomy" id="1076935"/>
    <lineage>
        <taxon>Eukaryota</taxon>
        <taxon>Fungi</taxon>
        <taxon>Dikarya</taxon>
        <taxon>Ascomycota</taxon>
        <taxon>Pezizomycotina</taxon>
        <taxon>Pezizomycetes</taxon>
        <taxon>Pezizales</taxon>
        <taxon>Pyronemataceae</taxon>
        <taxon>Pyronema</taxon>
    </lineage>
</organism>
<protein>
    <submittedName>
        <fullName evidence="1">Uncharacterized protein</fullName>
    </submittedName>
</protein>
<reference evidence="1 2" key="1">
    <citation type="journal article" date="2013" name="PLoS Genet.">
        <title>The genome and development-dependent transcriptomes of Pyronema confluens: a window into fungal evolution.</title>
        <authorList>
            <person name="Traeger S."/>
            <person name="Altegoer F."/>
            <person name="Freitag M."/>
            <person name="Gabaldon T."/>
            <person name="Kempken F."/>
            <person name="Kumar A."/>
            <person name="Marcet-Houben M."/>
            <person name="Poggeler S."/>
            <person name="Stajich J.E."/>
            <person name="Nowrousian M."/>
        </authorList>
    </citation>
    <scope>NUCLEOTIDE SEQUENCE [LARGE SCALE GENOMIC DNA]</scope>
    <source>
        <strain evidence="2">CBS 100304</strain>
        <tissue evidence="1">Vegetative mycelium</tissue>
    </source>
</reference>
<evidence type="ECO:0000313" key="1">
    <source>
        <dbReference type="EMBL" id="CCX13564.1"/>
    </source>
</evidence>
<dbReference type="AlphaFoldDB" id="U4L859"/>
<gene>
    <name evidence="1" type="ORF">PCON_13157</name>
</gene>
<dbReference type="EMBL" id="HF935853">
    <property type="protein sequence ID" value="CCX13564.1"/>
    <property type="molecule type" value="Genomic_DNA"/>
</dbReference>